<keyword evidence="4" id="KW-0132">Cell division</keyword>
<dbReference type="Proteomes" id="UP000325302">
    <property type="component" value="Unassembled WGS sequence"/>
</dbReference>
<dbReference type="InterPro" id="IPR009252">
    <property type="entry name" value="Cell_div_ZapB"/>
</dbReference>
<reference evidence="4 5" key="1">
    <citation type="submission" date="2019-03" db="EMBL/GenBank/DDBJ databases">
        <title>Nitrincola sp. nov. isolated from an Indian soda lake.</title>
        <authorList>
            <person name="Joshi A."/>
            <person name="Thite S.V."/>
            <person name="Joseph N."/>
            <person name="Dhotre D."/>
            <person name="Moorthy M."/>
            <person name="Shouche Y.S."/>
        </authorList>
    </citation>
    <scope>NUCLEOTIDE SEQUENCE [LARGE SCALE GENOMIC DNA]</scope>
    <source>
        <strain evidence="4 5">MEB193</strain>
    </source>
</reference>
<dbReference type="AlphaFoldDB" id="A0A5A9W1P6"/>
<keyword evidence="2" id="KW-0717">Septation</keyword>
<sequence>MYNELLNQLDSKIESLIEEVETLRLEISELREQKTQLETSAQNQSERLQQLLNKFNRLDESADL</sequence>
<feature type="coiled-coil region" evidence="3">
    <location>
        <begin position="6"/>
        <end position="61"/>
    </location>
</feature>
<comment type="caution">
    <text evidence="4">The sequence shown here is derived from an EMBL/GenBank/DDBJ whole genome shotgun (WGS) entry which is preliminary data.</text>
</comment>
<evidence type="ECO:0000313" key="5">
    <source>
        <dbReference type="Proteomes" id="UP000325302"/>
    </source>
</evidence>
<gene>
    <name evidence="4" type="primary">zapB</name>
    <name evidence="4" type="ORF">E1H14_07450</name>
</gene>
<accession>A0A5A9W1P6</accession>
<dbReference type="EMBL" id="SMRS01000005">
    <property type="protein sequence ID" value="KAA0874657.1"/>
    <property type="molecule type" value="Genomic_DNA"/>
</dbReference>
<keyword evidence="5" id="KW-1185">Reference proteome</keyword>
<organism evidence="4 5">
    <name type="scientific">Nitrincola tapanii</name>
    <dbReference type="NCBI Taxonomy" id="1708751"/>
    <lineage>
        <taxon>Bacteria</taxon>
        <taxon>Pseudomonadati</taxon>
        <taxon>Pseudomonadota</taxon>
        <taxon>Gammaproteobacteria</taxon>
        <taxon>Oceanospirillales</taxon>
        <taxon>Oceanospirillaceae</taxon>
        <taxon>Nitrincola</taxon>
    </lineage>
</organism>
<protein>
    <submittedName>
        <fullName evidence="4">Cell division protein ZapB</fullName>
    </submittedName>
</protein>
<dbReference type="RefSeq" id="WP_149390838.1">
    <property type="nucleotide sequence ID" value="NZ_SMRS01000005.1"/>
</dbReference>
<keyword evidence="1 3" id="KW-0175">Coiled coil</keyword>
<dbReference type="Gene3D" id="1.20.5.340">
    <property type="match status" value="1"/>
</dbReference>
<proteinExistence type="predicted"/>
<dbReference type="OrthoDB" id="6554593at2"/>
<dbReference type="GO" id="GO:0043093">
    <property type="term" value="P:FtsZ-dependent cytokinesis"/>
    <property type="evidence" value="ECO:0007669"/>
    <property type="project" value="InterPro"/>
</dbReference>
<evidence type="ECO:0000256" key="3">
    <source>
        <dbReference type="SAM" id="Coils"/>
    </source>
</evidence>
<dbReference type="GO" id="GO:0005737">
    <property type="term" value="C:cytoplasm"/>
    <property type="evidence" value="ECO:0007669"/>
    <property type="project" value="InterPro"/>
</dbReference>
<keyword evidence="2" id="KW-0131">Cell cycle</keyword>
<dbReference type="Pfam" id="PF06005">
    <property type="entry name" value="ZapB"/>
    <property type="match status" value="1"/>
</dbReference>
<evidence type="ECO:0000313" key="4">
    <source>
        <dbReference type="EMBL" id="KAA0874657.1"/>
    </source>
</evidence>
<dbReference type="GO" id="GO:0000917">
    <property type="term" value="P:division septum assembly"/>
    <property type="evidence" value="ECO:0007669"/>
    <property type="project" value="UniProtKB-KW"/>
</dbReference>
<evidence type="ECO:0000256" key="2">
    <source>
        <dbReference type="ARBA" id="ARBA00023210"/>
    </source>
</evidence>
<evidence type="ECO:0000256" key="1">
    <source>
        <dbReference type="ARBA" id="ARBA00023054"/>
    </source>
</evidence>
<name>A0A5A9W1P6_9GAMM</name>